<keyword evidence="2" id="KW-1185">Reference proteome</keyword>
<reference evidence="1 2" key="1">
    <citation type="journal article" date="2014" name="Int. J. Syst. Evol. Microbiol.">
        <title>Solimonas terrae sp. nov., isolated from soil.</title>
        <authorList>
            <person name="Kim S.J."/>
            <person name="Moon J.Y."/>
            <person name="Weon H.Y."/>
            <person name="Ahn J.H."/>
            <person name="Chen W.M."/>
            <person name="Kwon S.W."/>
        </authorList>
    </citation>
    <scope>NUCLEOTIDE SEQUENCE [LARGE SCALE GENOMIC DNA]</scope>
    <source>
        <strain evidence="1 2">KIS83-12</strain>
    </source>
</reference>
<dbReference type="AlphaFoldDB" id="A0A6M2BMK9"/>
<dbReference type="InterPro" id="IPR029278">
    <property type="entry name" value="Imm26"/>
</dbReference>
<dbReference type="EMBL" id="JAAMOW010000001">
    <property type="protein sequence ID" value="NGY03668.1"/>
    <property type="molecule type" value="Genomic_DNA"/>
</dbReference>
<organism evidence="1 2">
    <name type="scientific">Solimonas terrae</name>
    <dbReference type="NCBI Taxonomy" id="1396819"/>
    <lineage>
        <taxon>Bacteria</taxon>
        <taxon>Pseudomonadati</taxon>
        <taxon>Pseudomonadota</taxon>
        <taxon>Gammaproteobacteria</taxon>
        <taxon>Nevskiales</taxon>
        <taxon>Nevskiaceae</taxon>
        <taxon>Solimonas</taxon>
    </lineage>
</organism>
<accession>A0A6M2BMK9</accession>
<gene>
    <name evidence="1" type="ORF">G7Y85_02720</name>
</gene>
<evidence type="ECO:0000313" key="2">
    <source>
        <dbReference type="Proteomes" id="UP000472676"/>
    </source>
</evidence>
<dbReference type="Pfam" id="PF15428">
    <property type="entry name" value="Imm26"/>
    <property type="match status" value="1"/>
</dbReference>
<dbReference type="RefSeq" id="WP_166251287.1">
    <property type="nucleotide sequence ID" value="NZ_JAAMOW010000001.1"/>
</dbReference>
<proteinExistence type="predicted"/>
<protein>
    <submittedName>
        <fullName evidence="1">Uncharacterized protein</fullName>
    </submittedName>
</protein>
<comment type="caution">
    <text evidence="1">The sequence shown here is derived from an EMBL/GenBank/DDBJ whole genome shotgun (WGS) entry which is preliminary data.</text>
</comment>
<dbReference type="Proteomes" id="UP000472676">
    <property type="component" value="Unassembled WGS sequence"/>
</dbReference>
<name>A0A6M2BMK9_9GAMM</name>
<sequence length="156" mass="17432">MSRRRKQKWGVGDVFEVPLRDGSAAIGQVIALEPGAMKCPICAFYAEKWRDDVSPKLIESDLIAVLFVTPDLLDSGVWTIVGSRLAIKPDRFVALDELRRSNFVGLRIIGSGIVRELVEAFDGLIPWDRYHDPNYLDGLLAPGRSRPSSARFSRPH</sequence>
<evidence type="ECO:0000313" key="1">
    <source>
        <dbReference type="EMBL" id="NGY03668.1"/>
    </source>
</evidence>